<dbReference type="Proteomes" id="UP001187192">
    <property type="component" value="Unassembled WGS sequence"/>
</dbReference>
<evidence type="ECO:0000313" key="2">
    <source>
        <dbReference type="EMBL" id="GMN18914.1"/>
    </source>
</evidence>
<dbReference type="EMBL" id="BTGU01008789">
    <property type="protein sequence ID" value="GMN18914.1"/>
    <property type="molecule type" value="Genomic_DNA"/>
</dbReference>
<keyword evidence="3" id="KW-1185">Reference proteome</keyword>
<sequence length="53" mass="5991">MANDGDLQMARSSGNGSEARRKPICCGVVIQRLRWLVMVRVERWPMGEGFLGR</sequence>
<dbReference type="AlphaFoldDB" id="A0AA87YND3"/>
<evidence type="ECO:0000256" key="1">
    <source>
        <dbReference type="SAM" id="MobiDB-lite"/>
    </source>
</evidence>
<evidence type="ECO:0000313" key="3">
    <source>
        <dbReference type="Proteomes" id="UP001187192"/>
    </source>
</evidence>
<accession>A0AA87YND3</accession>
<reference evidence="2" key="1">
    <citation type="submission" date="2023-07" db="EMBL/GenBank/DDBJ databases">
        <title>draft genome sequence of fig (Ficus carica).</title>
        <authorList>
            <person name="Takahashi T."/>
            <person name="Nishimura K."/>
        </authorList>
    </citation>
    <scope>NUCLEOTIDE SEQUENCE</scope>
</reference>
<feature type="region of interest" description="Disordered" evidence="1">
    <location>
        <begin position="1"/>
        <end position="20"/>
    </location>
</feature>
<protein>
    <submittedName>
        <fullName evidence="2">Uncharacterized protein</fullName>
    </submittedName>
</protein>
<comment type="caution">
    <text evidence="2">The sequence shown here is derived from an EMBL/GenBank/DDBJ whole genome shotgun (WGS) entry which is preliminary data.</text>
</comment>
<proteinExistence type="predicted"/>
<name>A0AA87YND3_FICCA</name>
<organism evidence="2 3">
    <name type="scientific">Ficus carica</name>
    <name type="common">Common fig</name>
    <dbReference type="NCBI Taxonomy" id="3494"/>
    <lineage>
        <taxon>Eukaryota</taxon>
        <taxon>Viridiplantae</taxon>
        <taxon>Streptophyta</taxon>
        <taxon>Embryophyta</taxon>
        <taxon>Tracheophyta</taxon>
        <taxon>Spermatophyta</taxon>
        <taxon>Magnoliopsida</taxon>
        <taxon>eudicotyledons</taxon>
        <taxon>Gunneridae</taxon>
        <taxon>Pentapetalae</taxon>
        <taxon>rosids</taxon>
        <taxon>fabids</taxon>
        <taxon>Rosales</taxon>
        <taxon>Moraceae</taxon>
        <taxon>Ficeae</taxon>
        <taxon>Ficus</taxon>
    </lineage>
</organism>
<gene>
    <name evidence="2" type="ORF">TIFTF001_050876</name>
</gene>